<dbReference type="Proteomes" id="UP000634435">
    <property type="component" value="Unassembled WGS sequence"/>
</dbReference>
<keyword evidence="2" id="KW-1185">Reference proteome</keyword>
<dbReference type="InterPro" id="IPR050696">
    <property type="entry name" value="FtsA/MreB"/>
</dbReference>
<dbReference type="EMBL" id="BMPN01000001">
    <property type="protein sequence ID" value="GGJ50551.1"/>
    <property type="molecule type" value="Genomic_DNA"/>
</dbReference>
<dbReference type="RefSeq" id="WP_286191243.1">
    <property type="nucleotide sequence ID" value="NZ_BMPN01000001.1"/>
</dbReference>
<evidence type="ECO:0000313" key="1">
    <source>
        <dbReference type="EMBL" id="GGJ50551.1"/>
    </source>
</evidence>
<comment type="caution">
    <text evidence="1">The sequence shown here is derived from an EMBL/GenBank/DDBJ whole genome shotgun (WGS) entry which is preliminary data.</text>
</comment>
<dbReference type="SUPFAM" id="SSF53067">
    <property type="entry name" value="Actin-like ATPase domain"/>
    <property type="match status" value="1"/>
</dbReference>
<accession>A0ABQ2D985</accession>
<dbReference type="Gene3D" id="3.30.420.40">
    <property type="match status" value="1"/>
</dbReference>
<protein>
    <recommendedName>
        <fullName evidence="3">Cell division protein FtsA</fullName>
    </recommendedName>
</protein>
<dbReference type="Pfam" id="PF14450">
    <property type="entry name" value="FtsA"/>
    <property type="match status" value="1"/>
</dbReference>
<dbReference type="PANTHER" id="PTHR32432">
    <property type="entry name" value="CELL DIVISION PROTEIN FTSA-RELATED"/>
    <property type="match status" value="1"/>
</dbReference>
<dbReference type="PANTHER" id="PTHR32432:SF3">
    <property type="entry name" value="ETHANOLAMINE UTILIZATION PROTEIN EUTJ"/>
    <property type="match status" value="1"/>
</dbReference>
<dbReference type="InterPro" id="IPR043129">
    <property type="entry name" value="ATPase_NBD"/>
</dbReference>
<sequence length="396" mass="43288">MHYQIDNQQIGSLIDQRGDEATVEIIATFLPRVVVESLLAALTRANLQMEALTLEPIAAIHVLIPESMRRLNVVLVDIGAGTSDIAITNQGTIVAYGMVPLAGDEITEAVSDQYLLDFSIAEKTKRSIVNNGEAVVKDILGFESTINYDTFVNDISTAIDYLASQVAEEILRLNSHPPKAVMLVGGGSLTPNITSTIAEKLQLPVNRVAVRGIDNIDQLSSSENLPIGPEFVTPIGIAISANQHPVQYVSVSVNNSTIRLFELRKLTVGDCLIQAGIDIKKWYGKPGIASMITVNGKEITIPGQYGQPPEIQVNEFLSSVDKPITDGDQISIRKGEDGDSPYVTIEELLGDIRPIAIYVNDQLRPLYPIYKVNQQRQNVYAKRWGQDPMASILPCR</sequence>
<organism evidence="1 2">
    <name type="scientific">Virgibacillus kapii</name>
    <dbReference type="NCBI Taxonomy" id="1638645"/>
    <lineage>
        <taxon>Bacteria</taxon>
        <taxon>Bacillati</taxon>
        <taxon>Bacillota</taxon>
        <taxon>Bacilli</taxon>
        <taxon>Bacillales</taxon>
        <taxon>Bacillaceae</taxon>
        <taxon>Virgibacillus</taxon>
    </lineage>
</organism>
<evidence type="ECO:0008006" key="3">
    <source>
        <dbReference type="Google" id="ProtNLM"/>
    </source>
</evidence>
<evidence type="ECO:0000313" key="2">
    <source>
        <dbReference type="Proteomes" id="UP000634435"/>
    </source>
</evidence>
<gene>
    <name evidence="1" type="ORF">GCM10007111_11020</name>
</gene>
<proteinExistence type="predicted"/>
<name>A0ABQ2D985_9BACI</name>
<dbReference type="CDD" id="cd24004">
    <property type="entry name" value="ASKHA_NBD_PilM-like"/>
    <property type="match status" value="1"/>
</dbReference>
<reference evidence="2" key="1">
    <citation type="journal article" date="2019" name="Int. J. Syst. Evol. Microbiol.">
        <title>The Global Catalogue of Microorganisms (GCM) 10K type strain sequencing project: providing services to taxonomists for standard genome sequencing and annotation.</title>
        <authorList>
            <consortium name="The Broad Institute Genomics Platform"/>
            <consortium name="The Broad Institute Genome Sequencing Center for Infectious Disease"/>
            <person name="Wu L."/>
            <person name="Ma J."/>
        </authorList>
    </citation>
    <scope>NUCLEOTIDE SEQUENCE [LARGE SCALE GENOMIC DNA]</scope>
    <source>
        <strain evidence="2">JCM 30071</strain>
    </source>
</reference>